<dbReference type="InterPro" id="IPR012452">
    <property type="entry name" value="DUF1657"/>
</dbReference>
<comment type="caution">
    <text evidence="2">The sequence shown here is derived from an EMBL/GenBank/DDBJ whole genome shotgun (WGS) entry which is preliminary data.</text>
</comment>
<dbReference type="AlphaFoldDB" id="C0GHS3"/>
<name>C0GHS3_DETAL</name>
<dbReference type="Pfam" id="PF07870">
    <property type="entry name" value="DUF1657"/>
    <property type="match status" value="1"/>
</dbReference>
<feature type="coiled-coil region" evidence="1">
    <location>
        <begin position="12"/>
        <end position="58"/>
    </location>
</feature>
<dbReference type="Proteomes" id="UP000006443">
    <property type="component" value="Unassembled WGS sequence"/>
</dbReference>
<gene>
    <name evidence="2" type="ORF">DealDRAFT_2032</name>
</gene>
<protein>
    <submittedName>
        <fullName evidence="2">Uncharacterized protein</fullName>
    </submittedName>
</protein>
<sequence length="60" mass="6605">MSDVRNLVEDSIKKCQSSAADLRSAAEQAQNNAAKNSFEQAAKELENCVQKCQTALNQLY</sequence>
<keyword evidence="1" id="KW-0175">Coiled coil</keyword>
<evidence type="ECO:0000313" key="3">
    <source>
        <dbReference type="Proteomes" id="UP000006443"/>
    </source>
</evidence>
<accession>C0GHS3</accession>
<reference evidence="2 3" key="1">
    <citation type="submission" date="2009-02" db="EMBL/GenBank/DDBJ databases">
        <title>Sequencing of the draft genome and assembly of Dethiobacter alkaliphilus AHT 1.</title>
        <authorList>
            <consortium name="US DOE Joint Genome Institute (JGI-PGF)"/>
            <person name="Lucas S."/>
            <person name="Copeland A."/>
            <person name="Lapidus A."/>
            <person name="Glavina del Rio T."/>
            <person name="Dalin E."/>
            <person name="Tice H."/>
            <person name="Bruce D."/>
            <person name="Goodwin L."/>
            <person name="Pitluck S."/>
            <person name="Larimer F."/>
            <person name="Land M.L."/>
            <person name="Hauser L."/>
            <person name="Muyzer G."/>
        </authorList>
    </citation>
    <scope>NUCLEOTIDE SEQUENCE [LARGE SCALE GENOMIC DNA]</scope>
    <source>
        <strain evidence="2 3">AHT 1</strain>
    </source>
</reference>
<dbReference type="EMBL" id="ACJM01000010">
    <property type="protein sequence ID" value="EEG76997.1"/>
    <property type="molecule type" value="Genomic_DNA"/>
</dbReference>
<dbReference type="RefSeq" id="WP_008517136.1">
    <property type="nucleotide sequence ID" value="NZ_ACJM01000010.1"/>
</dbReference>
<keyword evidence="3" id="KW-1185">Reference proteome</keyword>
<evidence type="ECO:0000313" key="2">
    <source>
        <dbReference type="EMBL" id="EEG76997.1"/>
    </source>
</evidence>
<evidence type="ECO:0000256" key="1">
    <source>
        <dbReference type="SAM" id="Coils"/>
    </source>
</evidence>
<organism evidence="2 3">
    <name type="scientific">Dethiobacter alkaliphilus AHT 1</name>
    <dbReference type="NCBI Taxonomy" id="555088"/>
    <lineage>
        <taxon>Bacteria</taxon>
        <taxon>Bacillati</taxon>
        <taxon>Bacillota</taxon>
        <taxon>Dethiobacteria</taxon>
        <taxon>Dethiobacterales</taxon>
        <taxon>Dethiobacteraceae</taxon>
        <taxon>Dethiobacter</taxon>
    </lineage>
</organism>
<proteinExistence type="predicted"/>